<proteinExistence type="predicted"/>
<dbReference type="AlphaFoldDB" id="K1GJ10"/>
<dbReference type="HOGENOM" id="CLU_2129804_0_0_0"/>
<evidence type="ECO:0000313" key="1">
    <source>
        <dbReference type="EMBL" id="EKA93325.1"/>
    </source>
</evidence>
<reference evidence="1 2" key="1">
    <citation type="submission" date="2012-05" db="EMBL/GenBank/DDBJ databases">
        <title>The Genome Sequence of Fusobacterium periodontium Oral Taxon 201 Strain D10.</title>
        <authorList>
            <consortium name="The Broad Institute Genome Sequencing Platform"/>
            <consortium name="The Broad Institute Genome Sequencing Center for Infectious Disease"/>
            <person name="Earl A."/>
            <person name="Ward D."/>
            <person name="Feldgarden M."/>
            <person name="Gevers D."/>
            <person name="Strauss J."/>
            <person name="Sibley C."/>
            <person name="White A."/>
            <person name="Ambrose C.E."/>
            <person name="Allen-Vercoe E."/>
            <person name="Walker B."/>
            <person name="Young S.K."/>
            <person name="Zeng Q."/>
            <person name="Gargeya S."/>
            <person name="Fitzgerald M."/>
            <person name="Haas B."/>
            <person name="Abouelleil A."/>
            <person name="Alvarado L."/>
            <person name="Arachchi H.M."/>
            <person name="Berlin A.M."/>
            <person name="Chapman S.B."/>
            <person name="Goldberg J."/>
            <person name="Griggs A."/>
            <person name="Gujja S."/>
            <person name="Hansen M."/>
            <person name="Howarth C."/>
            <person name="Imamovic A."/>
            <person name="Larimer J."/>
            <person name="McCowan C."/>
            <person name="Montmayeur A."/>
            <person name="Murphy C."/>
            <person name="Neiman D."/>
            <person name="Pearson M."/>
            <person name="Priest M."/>
            <person name="Roberts A."/>
            <person name="Saif S."/>
            <person name="Shea T."/>
            <person name="Sisk P."/>
            <person name="Sykes S."/>
            <person name="Wortman J."/>
            <person name="Nusbaum C."/>
            <person name="Birren B."/>
        </authorList>
    </citation>
    <scope>NUCLEOTIDE SEQUENCE [LARGE SCALE GENOMIC DNA]</scope>
    <source>
        <strain evidence="1 2">D10</strain>
    </source>
</reference>
<organism evidence="1 2">
    <name type="scientific">Fusobacterium periodonticum D10</name>
    <dbReference type="NCBI Taxonomy" id="620833"/>
    <lineage>
        <taxon>Bacteria</taxon>
        <taxon>Fusobacteriati</taxon>
        <taxon>Fusobacteriota</taxon>
        <taxon>Fusobacteriia</taxon>
        <taxon>Fusobacteriales</taxon>
        <taxon>Fusobacteriaceae</taxon>
        <taxon>Fusobacterium</taxon>
    </lineage>
</organism>
<dbReference type="Proteomes" id="UP000005809">
    <property type="component" value="Unassembled WGS sequence"/>
</dbReference>
<protein>
    <submittedName>
        <fullName evidence="1">Uncharacterized protein</fullName>
    </submittedName>
</protein>
<name>K1GJ10_9FUSO</name>
<dbReference type="RefSeq" id="WP_005967756.1">
    <property type="nucleotide sequence ID" value="NZ_JH815385.1"/>
</dbReference>
<accession>K1GJ10</accession>
<comment type="caution">
    <text evidence="1">The sequence shown here is derived from an EMBL/GenBank/DDBJ whole genome shotgun (WGS) entry which is preliminary data.</text>
</comment>
<evidence type="ECO:0000313" key="2">
    <source>
        <dbReference type="Proteomes" id="UP000005809"/>
    </source>
</evidence>
<gene>
    <name evidence="1" type="ORF">FPOG_02395</name>
</gene>
<sequence length="113" mass="13316">MIILLFKYIYQFIFSIFEKEISSLNEIITSKDSTIARLNKTTSNLKNKIKVLNTNNETVNTHETSILPNKYHSCHSKNQKKCKCCNMHFNIEKSKKDTHNDIYCPYCKKKTFT</sequence>
<dbReference type="EMBL" id="ACIF01000233">
    <property type="protein sequence ID" value="EKA93325.1"/>
    <property type="molecule type" value="Genomic_DNA"/>
</dbReference>